<keyword evidence="2" id="KW-1185">Reference proteome</keyword>
<accession>A0A4U5WN11</accession>
<gene>
    <name evidence="1" type="ORF">E4U91_27670</name>
</gene>
<name>A0A4U5WN11_STRLS</name>
<dbReference type="Proteomes" id="UP000305929">
    <property type="component" value="Unassembled WGS sequence"/>
</dbReference>
<evidence type="ECO:0000313" key="1">
    <source>
        <dbReference type="EMBL" id="TKT03499.1"/>
    </source>
</evidence>
<evidence type="ECO:0000313" key="2">
    <source>
        <dbReference type="Proteomes" id="UP000305929"/>
    </source>
</evidence>
<comment type="caution">
    <text evidence="1">The sequence shown here is derived from an EMBL/GenBank/DDBJ whole genome shotgun (WGS) entry which is preliminary data.</text>
</comment>
<dbReference type="EMBL" id="SZNQ01000001">
    <property type="protein sequence ID" value="TKT03499.1"/>
    <property type="molecule type" value="Genomic_DNA"/>
</dbReference>
<evidence type="ECO:0008006" key="3">
    <source>
        <dbReference type="Google" id="ProtNLM"/>
    </source>
</evidence>
<organism evidence="1 2">
    <name type="scientific">Streptomyces lasalocidi</name>
    <name type="common">Streptomyces lasaliensis</name>
    <dbReference type="NCBI Taxonomy" id="324833"/>
    <lineage>
        <taxon>Bacteria</taxon>
        <taxon>Bacillati</taxon>
        <taxon>Actinomycetota</taxon>
        <taxon>Actinomycetes</taxon>
        <taxon>Kitasatosporales</taxon>
        <taxon>Streptomycetaceae</taxon>
        <taxon>Streptomyces</taxon>
    </lineage>
</organism>
<proteinExistence type="predicted"/>
<dbReference type="AlphaFoldDB" id="A0A4U5WN11"/>
<protein>
    <recommendedName>
        <fullName evidence="3">Peptidase inhibitor family I36 protein</fullName>
    </recommendedName>
</protein>
<reference evidence="1 2" key="1">
    <citation type="submission" date="2019-04" db="EMBL/GenBank/DDBJ databases">
        <title>Streptomyces lasaliensis sp. nov., an Actinomycete isolated from soil which produces the polyether antibiotic lasalocid.</title>
        <authorList>
            <person name="Erwin G."/>
            <person name="Haber C."/>
        </authorList>
    </citation>
    <scope>NUCLEOTIDE SEQUENCE [LARGE SCALE GENOMIC DNA]</scope>
    <source>
        <strain evidence="1 2">X-537</strain>
    </source>
</reference>
<sequence length="104" mass="11521">MRPRDFASGDGSLAAADPCFEGSVHSGWFCAYSGEVYQGDALRWYACGKRSMPWGGYGSWINDQTPGTRATSYNGSGGVPYVTDAPYSYSRSYYWTPVWNIRNC</sequence>